<evidence type="ECO:0000313" key="3">
    <source>
        <dbReference type="EMBL" id="CAJ0931878.1"/>
    </source>
</evidence>
<protein>
    <recommendedName>
        <fullName evidence="2">STAG domain-containing protein</fullName>
    </recommendedName>
</protein>
<dbReference type="Pfam" id="PF08514">
    <property type="entry name" value="STAG"/>
    <property type="match status" value="1"/>
</dbReference>
<organism evidence="3 4">
    <name type="scientific">Ranitomeya imitator</name>
    <name type="common">mimic poison frog</name>
    <dbReference type="NCBI Taxonomy" id="111125"/>
    <lineage>
        <taxon>Eukaryota</taxon>
        <taxon>Metazoa</taxon>
        <taxon>Chordata</taxon>
        <taxon>Craniata</taxon>
        <taxon>Vertebrata</taxon>
        <taxon>Euteleostomi</taxon>
        <taxon>Amphibia</taxon>
        <taxon>Batrachia</taxon>
        <taxon>Anura</taxon>
        <taxon>Neobatrachia</taxon>
        <taxon>Hyloidea</taxon>
        <taxon>Dendrobatidae</taxon>
        <taxon>Dendrobatinae</taxon>
        <taxon>Ranitomeya</taxon>
    </lineage>
</organism>
<feature type="domain" description="STAG" evidence="2">
    <location>
        <begin position="48"/>
        <end position="159"/>
    </location>
</feature>
<dbReference type="Proteomes" id="UP001176940">
    <property type="component" value="Unassembled WGS sequence"/>
</dbReference>
<keyword evidence="4" id="KW-1185">Reference proteome</keyword>
<dbReference type="InterPro" id="IPR013721">
    <property type="entry name" value="STAG"/>
</dbReference>
<accession>A0ABN9L323</accession>
<comment type="caution">
    <text evidence="3">The sequence shown here is derived from an EMBL/GenBank/DDBJ whole genome shotgun (WGS) entry which is preliminary data.</text>
</comment>
<dbReference type="PANTHER" id="PTHR11199:SF8">
    <property type="entry name" value="COHESIN SUBUNIT SA-3"/>
    <property type="match status" value="1"/>
</dbReference>
<evidence type="ECO:0000313" key="4">
    <source>
        <dbReference type="Proteomes" id="UP001176940"/>
    </source>
</evidence>
<proteinExistence type="inferred from homology"/>
<sequence length="189" mass="21702">MEIREKMESIEATVGCPWGVSIIHPWFPVSPFPNEGYKKWILWRDSADYPLSLSTKTWKKFRVNFGEFLGALVICCQHNVIYDGIFMDLLVSFVTGLSDSQVRAFRHTSTFAAMKLMTALVKVAKDLSHHLETSQRQFNVERAKSPEKRSAERLEALDEKMAELTFVVRAQLLRLLRTPAPVVRRTAMI</sequence>
<dbReference type="PANTHER" id="PTHR11199">
    <property type="entry name" value="STROMAL ANTIGEN"/>
    <property type="match status" value="1"/>
</dbReference>
<name>A0ABN9L323_9NEOB</name>
<reference evidence="3" key="1">
    <citation type="submission" date="2023-07" db="EMBL/GenBank/DDBJ databases">
        <authorList>
            <person name="Stuckert A."/>
        </authorList>
    </citation>
    <scope>NUCLEOTIDE SEQUENCE</scope>
</reference>
<evidence type="ECO:0000259" key="2">
    <source>
        <dbReference type="Pfam" id="PF08514"/>
    </source>
</evidence>
<dbReference type="InterPro" id="IPR039662">
    <property type="entry name" value="Cohesin_Scc3/SA"/>
</dbReference>
<comment type="similarity">
    <text evidence="1">Belongs to the SCC3 family.</text>
</comment>
<evidence type="ECO:0000256" key="1">
    <source>
        <dbReference type="ARBA" id="ARBA00005486"/>
    </source>
</evidence>
<gene>
    <name evidence="3" type="ORF">RIMI_LOCUS4906226</name>
</gene>
<dbReference type="EMBL" id="CAUEEQ010008132">
    <property type="protein sequence ID" value="CAJ0931878.1"/>
    <property type="molecule type" value="Genomic_DNA"/>
</dbReference>